<evidence type="ECO:0000313" key="2">
    <source>
        <dbReference type="EMBL" id="KPJ74555.1"/>
    </source>
</evidence>
<dbReference type="GO" id="GO:0009401">
    <property type="term" value="P:phosphoenolpyruvate-dependent sugar phosphotransferase system"/>
    <property type="evidence" value="ECO:0007669"/>
    <property type="project" value="InterPro"/>
</dbReference>
<feature type="transmembrane region" description="Helical" evidence="1">
    <location>
        <begin position="76"/>
        <end position="100"/>
    </location>
</feature>
<proteinExistence type="predicted"/>
<keyword evidence="1" id="KW-0472">Membrane</keyword>
<comment type="caution">
    <text evidence="2">The sequence shown here is derived from an EMBL/GenBank/DDBJ whole genome shotgun (WGS) entry which is preliminary data.</text>
</comment>
<dbReference type="GO" id="GO:0016020">
    <property type="term" value="C:membrane"/>
    <property type="evidence" value="ECO:0007669"/>
    <property type="project" value="InterPro"/>
</dbReference>
<accession>A0A0S7YJD8</accession>
<organism evidence="2 3">
    <name type="scientific">candidate division TA06 bacterium DG_78</name>
    <dbReference type="NCBI Taxonomy" id="1703772"/>
    <lineage>
        <taxon>Bacteria</taxon>
        <taxon>Bacteria division TA06</taxon>
    </lineage>
</organism>
<gene>
    <name evidence="2" type="ORF">AMJ52_00100</name>
</gene>
<sequence>MVNLIYGTKNKEDTIMKEHNELFNTHPYMASYIIGATIRAYDEGKTSEDIKRFITIAQTSFASAGDLLFWQTLRPALLLISVIFGLKFGIIGPVLFIISYNAFHLFHRARGITDGYNKGWDVIYLIKAKRFIMVQHVFEILGALFTGLLFILIAFKINYLLLIPLTSLFVILLLRRYSATFIIIAVLVLIVIIALV</sequence>
<dbReference type="InterPro" id="IPR004704">
    <property type="entry name" value="PTS_IID_man"/>
</dbReference>
<feature type="transmembrane region" description="Helical" evidence="1">
    <location>
        <begin position="137"/>
        <end position="157"/>
    </location>
</feature>
<name>A0A0S7YJD8_UNCT6</name>
<dbReference type="Proteomes" id="UP000051012">
    <property type="component" value="Unassembled WGS sequence"/>
</dbReference>
<feature type="transmembrane region" description="Helical" evidence="1">
    <location>
        <begin position="177"/>
        <end position="195"/>
    </location>
</feature>
<protein>
    <recommendedName>
        <fullName evidence="4">PTS mannose transporter subunit IID</fullName>
    </recommendedName>
</protein>
<keyword evidence="1" id="KW-1133">Transmembrane helix</keyword>
<evidence type="ECO:0000313" key="3">
    <source>
        <dbReference type="Proteomes" id="UP000051012"/>
    </source>
</evidence>
<dbReference type="EMBL" id="LJNI01000001">
    <property type="protein sequence ID" value="KPJ74555.1"/>
    <property type="molecule type" value="Genomic_DNA"/>
</dbReference>
<keyword evidence="1" id="KW-0812">Transmembrane</keyword>
<dbReference type="Pfam" id="PF03613">
    <property type="entry name" value="EIID-AGA"/>
    <property type="match status" value="1"/>
</dbReference>
<dbReference type="PROSITE" id="PS51108">
    <property type="entry name" value="PTS_EIID"/>
    <property type="match status" value="1"/>
</dbReference>
<evidence type="ECO:0008006" key="4">
    <source>
        <dbReference type="Google" id="ProtNLM"/>
    </source>
</evidence>
<evidence type="ECO:0000256" key="1">
    <source>
        <dbReference type="SAM" id="Phobius"/>
    </source>
</evidence>
<dbReference type="AlphaFoldDB" id="A0A0S7YJD8"/>
<reference evidence="2 3" key="1">
    <citation type="journal article" date="2015" name="Microbiome">
        <title>Genomic resolution of linkages in carbon, nitrogen, and sulfur cycling among widespread estuary sediment bacteria.</title>
        <authorList>
            <person name="Baker B.J."/>
            <person name="Lazar C.S."/>
            <person name="Teske A.P."/>
            <person name="Dick G.J."/>
        </authorList>
    </citation>
    <scope>NUCLEOTIDE SEQUENCE [LARGE SCALE GENOMIC DNA]</scope>
    <source>
        <strain evidence="2">DG_78</strain>
    </source>
</reference>